<name>D5ZWZ2_STRV1</name>
<evidence type="ECO:0000313" key="2">
    <source>
        <dbReference type="Proteomes" id="UP000003824"/>
    </source>
</evidence>
<evidence type="ECO:0000313" key="1">
    <source>
        <dbReference type="EMBL" id="EFE65102.2"/>
    </source>
</evidence>
<protein>
    <submittedName>
        <fullName evidence="1">Predicted protein</fullName>
    </submittedName>
</protein>
<dbReference type="AlphaFoldDB" id="D5ZWZ2"/>
<sequence>MLCGGDLTVVPPVTKRAPVFQSTVTVAAIRLWLRGWVHCLRAGRRLSPFSGMIFTSDVRP</sequence>
<dbReference type="Proteomes" id="UP000003824">
    <property type="component" value="Unassembled WGS sequence"/>
</dbReference>
<accession>D5ZWZ2</accession>
<gene>
    <name evidence="1" type="ORF">SSFG_00356</name>
</gene>
<proteinExistence type="predicted"/>
<organism evidence="1 2">
    <name type="scientific">Streptomyces viridosporus (strain ATCC 14672 / DSM 40746 / JCM 4963 / KCTC 9882 / NRRL B-12104 / FH 1290)</name>
    <name type="common">Streptomyces ghanaensis</name>
    <dbReference type="NCBI Taxonomy" id="566461"/>
    <lineage>
        <taxon>Bacteria</taxon>
        <taxon>Bacillati</taxon>
        <taxon>Actinomycetota</taxon>
        <taxon>Actinomycetes</taxon>
        <taxon>Kitasatosporales</taxon>
        <taxon>Streptomycetaceae</taxon>
        <taxon>Streptomyces</taxon>
    </lineage>
</organism>
<dbReference type="EMBL" id="DS999641">
    <property type="protein sequence ID" value="EFE65102.2"/>
    <property type="molecule type" value="Genomic_DNA"/>
</dbReference>
<reference evidence="2" key="1">
    <citation type="submission" date="2008-12" db="EMBL/GenBank/DDBJ databases">
        <title>Annotation of Streptomyces ghanaensis ATCC 14672.</title>
        <authorList>
            <consortium name="The Broad Institute Genome Sequencing Platform"/>
            <consortium name="Broad Institute Microbial Sequencing Center"/>
            <person name="Fischbach M."/>
            <person name="Ward D."/>
            <person name="Young S."/>
            <person name="Kodira C.D."/>
            <person name="Zeng Q."/>
            <person name="Koehrsen M."/>
            <person name="Godfrey P."/>
            <person name="Alvarado L."/>
            <person name="Berlin A.M."/>
            <person name="Borenstein D."/>
            <person name="Chen Z."/>
            <person name="Engels R."/>
            <person name="Freedman E."/>
            <person name="Gellesch M."/>
            <person name="Goldberg J."/>
            <person name="Griggs A."/>
            <person name="Gujja S."/>
            <person name="Heiman D.I."/>
            <person name="Hepburn T.A."/>
            <person name="Howarth C."/>
            <person name="Jen D."/>
            <person name="Larson L."/>
            <person name="Lewis B."/>
            <person name="Mehta T."/>
            <person name="Park D."/>
            <person name="Pearson M."/>
            <person name="Roberts A."/>
            <person name="Saif S."/>
            <person name="Shea T.D."/>
            <person name="Shenoy N."/>
            <person name="Sisk P."/>
            <person name="Stolte C."/>
            <person name="Sykes S.N."/>
            <person name="Walk T."/>
            <person name="White J."/>
            <person name="Yandava C."/>
            <person name="Straight P."/>
            <person name="Clardy J."/>
            <person name="Hung D."/>
            <person name="Kolter R."/>
            <person name="Mekalanos J."/>
            <person name="Walker S."/>
            <person name="Walsh C.T."/>
            <person name="Wieland B.L.C."/>
            <person name="Ilzarbe M."/>
            <person name="Galagan J."/>
            <person name="Nusbaum C."/>
            <person name="Birren B."/>
        </authorList>
    </citation>
    <scope>NUCLEOTIDE SEQUENCE [LARGE SCALE GENOMIC DNA]</scope>
    <source>
        <strain evidence="2">ATCC 14672 / DSM 40746 / JCM 4963 / KCTC 9882 / NRRL B-12104 / FH 1290</strain>
    </source>
</reference>